<dbReference type="EMBL" id="BJHY01000001">
    <property type="protein sequence ID" value="GDY71433.1"/>
    <property type="molecule type" value="Genomic_DNA"/>
</dbReference>
<organism evidence="3 4">
    <name type="scientific">Streptomyces avermitilis</name>
    <dbReference type="NCBI Taxonomy" id="33903"/>
    <lineage>
        <taxon>Bacteria</taxon>
        <taxon>Bacillati</taxon>
        <taxon>Actinomycetota</taxon>
        <taxon>Actinomycetes</taxon>
        <taxon>Kitasatosporales</taxon>
        <taxon>Streptomycetaceae</taxon>
        <taxon>Streptomyces</taxon>
    </lineage>
</organism>
<dbReference type="AlphaFoldDB" id="A0A4D4MHA1"/>
<comment type="caution">
    <text evidence="3">The sequence shown here is derived from an EMBL/GenBank/DDBJ whole genome shotgun (WGS) entry which is preliminary data.</text>
</comment>
<feature type="compositionally biased region" description="Low complexity" evidence="1">
    <location>
        <begin position="186"/>
        <end position="201"/>
    </location>
</feature>
<name>A0A4D4MHA1_STRAX</name>
<evidence type="ECO:0000313" key="4">
    <source>
        <dbReference type="Proteomes" id="UP000299211"/>
    </source>
</evidence>
<dbReference type="InterPro" id="IPR006311">
    <property type="entry name" value="TAT_signal"/>
</dbReference>
<feature type="region of interest" description="Disordered" evidence="1">
    <location>
        <begin position="174"/>
        <end position="201"/>
    </location>
</feature>
<dbReference type="Proteomes" id="UP000299211">
    <property type="component" value="Unassembled WGS sequence"/>
</dbReference>
<dbReference type="PROSITE" id="PS51318">
    <property type="entry name" value="TAT"/>
    <property type="match status" value="1"/>
</dbReference>
<protein>
    <recommendedName>
        <fullName evidence="2">P68 RBP/TagC-like beta-propeller domain-containing protein</fullName>
    </recommendedName>
</protein>
<feature type="domain" description="P68 RBP/TagC-like beta-propeller" evidence="2">
    <location>
        <begin position="70"/>
        <end position="149"/>
    </location>
</feature>
<gene>
    <name evidence="3" type="ORF">SAV31267_009180</name>
</gene>
<dbReference type="Pfam" id="PF21311">
    <property type="entry name" value="Phage_RBD_prop"/>
    <property type="match status" value="1"/>
</dbReference>
<accession>A0A4D4MHA1</accession>
<evidence type="ECO:0000259" key="2">
    <source>
        <dbReference type="Pfam" id="PF21311"/>
    </source>
</evidence>
<reference evidence="3 4" key="1">
    <citation type="submission" date="2019-04" db="EMBL/GenBank/DDBJ databases">
        <title>Draft genome sequences of Streptomyces avermitilis ATCC 31267.</title>
        <authorList>
            <person name="Komaki H."/>
            <person name="Tamura T."/>
            <person name="Hosoyama A."/>
        </authorList>
    </citation>
    <scope>NUCLEOTIDE SEQUENCE [LARGE SCALE GENOMIC DNA]</scope>
    <source>
        <strain evidence="3 4">ATCC 31267</strain>
    </source>
</reference>
<sequence length="201" mass="21054">MNNRRISLNERALSRRSLLRLGGGAALAAAATPVLGSGTAFAAVPASERISLAGDVSTLLWNDDIYPNTVLQSFAFDNVRGHIYLAQVLAGSKSSENGRLRITKTDLTGKVLGAMNLTEGGGLGWGHGVSIAAEATATYVRLWVEVDALTVDEGDAVGLQLARIKFVDGATLTPSPPASRSTCWYRARPTSPAPSTRSTTG</sequence>
<proteinExistence type="predicted"/>
<evidence type="ECO:0000256" key="1">
    <source>
        <dbReference type="SAM" id="MobiDB-lite"/>
    </source>
</evidence>
<evidence type="ECO:0000313" key="3">
    <source>
        <dbReference type="EMBL" id="GDY71433.1"/>
    </source>
</evidence>
<dbReference type="InterPro" id="IPR048799">
    <property type="entry name" value="P68_RBP_TagC-like_beta-prop"/>
</dbReference>